<dbReference type="Proteomes" id="UP000556026">
    <property type="component" value="Unassembled WGS sequence"/>
</dbReference>
<dbReference type="PROSITE" id="PS51257">
    <property type="entry name" value="PROKAR_LIPOPROTEIN"/>
    <property type="match status" value="1"/>
</dbReference>
<proteinExistence type="predicted"/>
<keyword evidence="4" id="KW-1185">Reference proteome</keyword>
<feature type="compositionally biased region" description="Low complexity" evidence="1">
    <location>
        <begin position="27"/>
        <end position="51"/>
    </location>
</feature>
<keyword evidence="2" id="KW-0732">Signal</keyword>
<gene>
    <name evidence="3" type="ORF">GMST_42470</name>
</gene>
<evidence type="ECO:0000313" key="3">
    <source>
        <dbReference type="EMBL" id="GFO61922.1"/>
    </source>
</evidence>
<organism evidence="3 4">
    <name type="scientific">Geomonas silvestris</name>
    <dbReference type="NCBI Taxonomy" id="2740184"/>
    <lineage>
        <taxon>Bacteria</taxon>
        <taxon>Pseudomonadati</taxon>
        <taxon>Thermodesulfobacteriota</taxon>
        <taxon>Desulfuromonadia</taxon>
        <taxon>Geobacterales</taxon>
        <taxon>Geobacteraceae</taxon>
        <taxon>Geomonas</taxon>
    </lineage>
</organism>
<evidence type="ECO:0008006" key="5">
    <source>
        <dbReference type="Google" id="ProtNLM"/>
    </source>
</evidence>
<dbReference type="EMBL" id="BLXX01000022">
    <property type="protein sequence ID" value="GFO61922.1"/>
    <property type="molecule type" value="Genomic_DNA"/>
</dbReference>
<name>A0A6V8MPS6_9BACT</name>
<evidence type="ECO:0000256" key="1">
    <source>
        <dbReference type="SAM" id="MobiDB-lite"/>
    </source>
</evidence>
<feature type="signal peptide" evidence="2">
    <location>
        <begin position="1"/>
        <end position="27"/>
    </location>
</feature>
<evidence type="ECO:0000256" key="2">
    <source>
        <dbReference type="SAM" id="SignalP"/>
    </source>
</evidence>
<protein>
    <recommendedName>
        <fullName evidence="5">Lipoprotein</fullName>
    </recommendedName>
</protein>
<comment type="caution">
    <text evidence="3">The sequence shown here is derived from an EMBL/GenBank/DDBJ whole genome shotgun (WGS) entry which is preliminary data.</text>
</comment>
<sequence>MKRIQRYIALLCILVSGLLAGCGGSSAPGSAPTTTTTATTTTPPEASQSPTKSILKLSTQGVLPQGTQLSGLGVTIQLPTGTTVATDSTTPVTVSSGVVTISGVAAQAGNSAMLPPVYKPATSTAPGTLELVIAGNFGVGEFATVNCSTSSGSTPPTSSNVTAISFSPTDQLLRPVTGLSTGVNVTLIP</sequence>
<evidence type="ECO:0000313" key="4">
    <source>
        <dbReference type="Proteomes" id="UP000556026"/>
    </source>
</evidence>
<reference evidence="4" key="1">
    <citation type="submission" date="2020-06" db="EMBL/GenBank/DDBJ databases">
        <title>Draft genomic sequence of Geomonas sp. Red330.</title>
        <authorList>
            <person name="Itoh H."/>
            <person name="Zhenxing X."/>
            <person name="Ushijima N."/>
            <person name="Masuda Y."/>
            <person name="Shiratori Y."/>
            <person name="Senoo K."/>
        </authorList>
    </citation>
    <scope>NUCLEOTIDE SEQUENCE [LARGE SCALE GENOMIC DNA]</scope>
    <source>
        <strain evidence="4">Red330</strain>
    </source>
</reference>
<accession>A0A6V8MPS6</accession>
<feature type="region of interest" description="Disordered" evidence="1">
    <location>
        <begin position="25"/>
        <end position="51"/>
    </location>
</feature>
<dbReference type="AlphaFoldDB" id="A0A6V8MPS6"/>
<feature type="chain" id="PRO_5027920669" description="Lipoprotein" evidence="2">
    <location>
        <begin position="28"/>
        <end position="189"/>
    </location>
</feature>